<evidence type="ECO:0000313" key="3">
    <source>
        <dbReference type="Proteomes" id="UP000076858"/>
    </source>
</evidence>
<feature type="compositionally biased region" description="Basic and acidic residues" evidence="1">
    <location>
        <begin position="74"/>
        <end position="92"/>
    </location>
</feature>
<proteinExistence type="predicted"/>
<dbReference type="OrthoDB" id="6358826at2759"/>
<accession>A0A162CYG1</accession>
<comment type="caution">
    <text evidence="2">The sequence shown here is derived from an EMBL/GenBank/DDBJ whole genome shotgun (WGS) entry which is preliminary data.</text>
</comment>
<protein>
    <submittedName>
        <fullName evidence="2">Uncharacterized protein</fullName>
    </submittedName>
</protein>
<dbReference type="EMBL" id="LRGB01008036">
    <property type="protein sequence ID" value="KZS00944.1"/>
    <property type="molecule type" value="Genomic_DNA"/>
</dbReference>
<reference evidence="2 3" key="1">
    <citation type="submission" date="2016-03" db="EMBL/GenBank/DDBJ databases">
        <title>EvidentialGene: Evidence-directed Construction of Genes on Genomes.</title>
        <authorList>
            <person name="Gilbert D.G."/>
            <person name="Choi J.-H."/>
            <person name="Mockaitis K."/>
            <person name="Colbourne J."/>
            <person name="Pfrender M."/>
        </authorList>
    </citation>
    <scope>NUCLEOTIDE SEQUENCE [LARGE SCALE GENOMIC DNA]</scope>
    <source>
        <strain evidence="2 3">Xinb3</strain>
        <tissue evidence="2">Complete organism</tissue>
    </source>
</reference>
<name>A0A162CYG1_9CRUS</name>
<evidence type="ECO:0000256" key="1">
    <source>
        <dbReference type="SAM" id="MobiDB-lite"/>
    </source>
</evidence>
<sequence>MAILPRHDEKCQCVIKFTFPCGGVCHLRVTQDTKQKFEAEPEYRAEMIGKAYQHFLKQKAEKQLIEEKKKIEEEKEKEMEKQQEETFRRSDNESLALSFVM</sequence>
<dbReference type="AlphaFoldDB" id="A0A162CYG1"/>
<keyword evidence="3" id="KW-1185">Reference proteome</keyword>
<organism evidence="2 3">
    <name type="scientific">Daphnia magna</name>
    <dbReference type="NCBI Taxonomy" id="35525"/>
    <lineage>
        <taxon>Eukaryota</taxon>
        <taxon>Metazoa</taxon>
        <taxon>Ecdysozoa</taxon>
        <taxon>Arthropoda</taxon>
        <taxon>Crustacea</taxon>
        <taxon>Branchiopoda</taxon>
        <taxon>Diplostraca</taxon>
        <taxon>Cladocera</taxon>
        <taxon>Anomopoda</taxon>
        <taxon>Daphniidae</taxon>
        <taxon>Daphnia</taxon>
    </lineage>
</organism>
<dbReference type="Proteomes" id="UP000076858">
    <property type="component" value="Unassembled WGS sequence"/>
</dbReference>
<gene>
    <name evidence="2" type="ORF">APZ42_002561</name>
</gene>
<evidence type="ECO:0000313" key="2">
    <source>
        <dbReference type="EMBL" id="KZS00944.1"/>
    </source>
</evidence>
<feature type="region of interest" description="Disordered" evidence="1">
    <location>
        <begin position="74"/>
        <end position="101"/>
    </location>
</feature>